<dbReference type="RefSeq" id="WP_252810080.1">
    <property type="nucleotide sequence ID" value="NZ_BAAABM010000029.1"/>
</dbReference>
<protein>
    <recommendedName>
        <fullName evidence="3">tRNA/rRNA methyltransferase SpoU type domain-containing protein</fullName>
    </recommendedName>
</protein>
<reference evidence="5" key="1">
    <citation type="journal article" date="2019" name="Int. J. Syst. Evol. Microbiol.">
        <title>The Global Catalogue of Microorganisms (GCM) 10K type strain sequencing project: providing services to taxonomists for standard genome sequencing and annotation.</title>
        <authorList>
            <consortium name="The Broad Institute Genomics Platform"/>
            <consortium name="The Broad Institute Genome Sequencing Center for Infectious Disease"/>
            <person name="Wu L."/>
            <person name="Ma J."/>
        </authorList>
    </citation>
    <scope>NUCLEOTIDE SEQUENCE [LARGE SCALE GENOMIC DNA]</scope>
    <source>
        <strain evidence="5">JCM 3146</strain>
    </source>
</reference>
<gene>
    <name evidence="4" type="ORF">GCM10010151_37680</name>
</gene>
<evidence type="ECO:0000313" key="4">
    <source>
        <dbReference type="EMBL" id="GAA0344411.1"/>
    </source>
</evidence>
<dbReference type="EMBL" id="BAAABM010000029">
    <property type="protein sequence ID" value="GAA0344411.1"/>
    <property type="molecule type" value="Genomic_DNA"/>
</dbReference>
<name>A0ABP3GFT4_9ACTN</name>
<dbReference type="InterPro" id="IPR029026">
    <property type="entry name" value="tRNA_m1G_MTases_N"/>
</dbReference>
<keyword evidence="1" id="KW-0489">Methyltransferase</keyword>
<dbReference type="InterPro" id="IPR029028">
    <property type="entry name" value="Alpha/beta_knot_MTases"/>
</dbReference>
<dbReference type="Gene3D" id="3.40.1280.10">
    <property type="match status" value="1"/>
</dbReference>
<feature type="domain" description="tRNA/rRNA methyltransferase SpoU type" evidence="3">
    <location>
        <begin position="29"/>
        <end position="169"/>
    </location>
</feature>
<dbReference type="Proteomes" id="UP001501822">
    <property type="component" value="Unassembled WGS sequence"/>
</dbReference>
<dbReference type="Pfam" id="PF00588">
    <property type="entry name" value="SpoU_methylase"/>
    <property type="match status" value="1"/>
</dbReference>
<sequence>MNTDARRQLRPTDVKRLNRTWRRRTEDRLALLVESVTQPFNIGSITRSAAAFGVDHVWLAGNATPLTHSNVRKTALGTERLITWEPAVPVADAVRAAREDGYRIVAIELTGDAAPLHEAPLDGDVCLAVGGEDHGCSPTLLAAADAVAYIPQIGRVGSLNVAVATAIALAEARRREWAR</sequence>
<organism evidence="4 5">
    <name type="scientific">Actinoallomurus spadix</name>
    <dbReference type="NCBI Taxonomy" id="79912"/>
    <lineage>
        <taxon>Bacteria</taxon>
        <taxon>Bacillati</taxon>
        <taxon>Actinomycetota</taxon>
        <taxon>Actinomycetes</taxon>
        <taxon>Streptosporangiales</taxon>
        <taxon>Thermomonosporaceae</taxon>
        <taxon>Actinoallomurus</taxon>
    </lineage>
</organism>
<proteinExistence type="predicted"/>
<keyword evidence="5" id="KW-1185">Reference proteome</keyword>
<evidence type="ECO:0000259" key="3">
    <source>
        <dbReference type="Pfam" id="PF00588"/>
    </source>
</evidence>
<keyword evidence="2" id="KW-0808">Transferase</keyword>
<evidence type="ECO:0000256" key="1">
    <source>
        <dbReference type="ARBA" id="ARBA00022603"/>
    </source>
</evidence>
<evidence type="ECO:0000256" key="2">
    <source>
        <dbReference type="ARBA" id="ARBA00022679"/>
    </source>
</evidence>
<dbReference type="PANTHER" id="PTHR46429">
    <property type="entry name" value="23S RRNA (GUANOSINE-2'-O-)-METHYLTRANSFERASE RLMB"/>
    <property type="match status" value="1"/>
</dbReference>
<accession>A0ABP3GFT4</accession>
<comment type="caution">
    <text evidence="4">The sequence shown here is derived from an EMBL/GenBank/DDBJ whole genome shotgun (WGS) entry which is preliminary data.</text>
</comment>
<dbReference type="SUPFAM" id="SSF75217">
    <property type="entry name" value="alpha/beta knot"/>
    <property type="match status" value="1"/>
</dbReference>
<dbReference type="InterPro" id="IPR001537">
    <property type="entry name" value="SpoU_MeTrfase"/>
</dbReference>
<evidence type="ECO:0000313" key="5">
    <source>
        <dbReference type="Proteomes" id="UP001501822"/>
    </source>
</evidence>
<dbReference type="PANTHER" id="PTHR46429:SF1">
    <property type="entry name" value="23S RRNA (GUANOSINE-2'-O-)-METHYLTRANSFERASE RLMB"/>
    <property type="match status" value="1"/>
</dbReference>
<dbReference type="InterPro" id="IPR004441">
    <property type="entry name" value="rRNA_MeTrfase_TrmH"/>
</dbReference>